<keyword evidence="1" id="KW-1133">Transmembrane helix</keyword>
<protein>
    <submittedName>
        <fullName evidence="2">Uncharacterized protein</fullName>
    </submittedName>
</protein>
<evidence type="ECO:0000256" key="1">
    <source>
        <dbReference type="SAM" id="Phobius"/>
    </source>
</evidence>
<name>A0A158F1P2_CABSO</name>
<accession>A0A158F1P2</accession>
<organism evidence="2 3">
    <name type="scientific">Caballeronia sordidicola</name>
    <name type="common">Burkholderia sordidicola</name>
    <dbReference type="NCBI Taxonomy" id="196367"/>
    <lineage>
        <taxon>Bacteria</taxon>
        <taxon>Pseudomonadati</taxon>
        <taxon>Pseudomonadota</taxon>
        <taxon>Betaproteobacteria</taxon>
        <taxon>Burkholderiales</taxon>
        <taxon>Burkholderiaceae</taxon>
        <taxon>Caballeronia</taxon>
    </lineage>
</organism>
<dbReference type="AlphaFoldDB" id="A0A158F1P2"/>
<dbReference type="RefSeq" id="WP_060817055.1">
    <property type="nucleotide sequence ID" value="NZ_FCOC02000001.1"/>
</dbReference>
<sequence>MEDSLHFDIHVQQRTRPARRERASQRVDERQELLTAEPINAYHWAAVAFVTALMCVVMAWAAGTPALSRAAGVTSFVFASFGCALVLGGMLRTLRERQGDTAAAALDRHAS</sequence>
<dbReference type="EMBL" id="FCOC02000001">
    <property type="protein sequence ID" value="SAL12920.1"/>
    <property type="molecule type" value="Genomic_DNA"/>
</dbReference>
<proteinExistence type="predicted"/>
<gene>
    <name evidence="2" type="ORF">AWB64_00568</name>
</gene>
<evidence type="ECO:0000313" key="2">
    <source>
        <dbReference type="EMBL" id="SAL12920.1"/>
    </source>
</evidence>
<dbReference type="Proteomes" id="UP000054893">
    <property type="component" value="Unassembled WGS sequence"/>
</dbReference>
<evidence type="ECO:0000313" key="3">
    <source>
        <dbReference type="Proteomes" id="UP000054893"/>
    </source>
</evidence>
<dbReference type="OrthoDB" id="9132002at2"/>
<feature type="transmembrane region" description="Helical" evidence="1">
    <location>
        <begin position="41"/>
        <end position="61"/>
    </location>
</feature>
<feature type="transmembrane region" description="Helical" evidence="1">
    <location>
        <begin position="67"/>
        <end position="87"/>
    </location>
</feature>
<keyword evidence="1" id="KW-0812">Transmembrane</keyword>
<keyword evidence="1" id="KW-0472">Membrane</keyword>
<reference evidence="2 3" key="1">
    <citation type="submission" date="2016-01" db="EMBL/GenBank/DDBJ databases">
        <authorList>
            <person name="Oliw E.H."/>
        </authorList>
    </citation>
    <scope>NUCLEOTIDE SEQUENCE [LARGE SCALE GENOMIC DNA]</scope>
    <source>
        <strain evidence="2">LMG 22029</strain>
    </source>
</reference>